<sequence>MSLRLRQAVAGRPSRESKQCLDIVKHDDQVYIAYTSSSNVVLVSPELVLSDTLDFWSALPPRAASSSNQRVQGVRCVDGLIIAWSGIHVVAWQRAIRGKRRWDVSSTLVAGAPVTTLDLHKGALVLGTLSGIECWHMNESDAIVIWDRIWARNSRTPTYLTIAPNTGHLAWYRDGDRSVHILPLNGKAEPIGVPQELKHPREISHIMWRRTQTDSDDSHLYTITECSVFRIYSPVLDDPSWFQLLLTIDSQSFAAPAPKAGGKGKMPRPSSKGVVWPLDAHVLWSAVLHDLDNITSTDNASTVSELLESLAGDESDVVAWIGDDGDIAFRSIMNMDRKPPTLLKTLALSRLKIDPSVSRRLAPGSRLLLNPKNASLLAVTQPDSGDDNQCLKLTLPDILASRSPGIIPGHVSRTAHQLSDPISHFVRTPNGRGLLAVSRENEVAVWYADRLDKPLKSCAQSEVLLGRGIWTTSDAPIAMAIFAKGRAIVTYSRSEGKPTIVLQHLDEGRSLPSDAVTFPDFDLTDDDEIQMLLAVSDIDDGYSARGRRTQKAYIMAASRQGHAWVWKVDSRLAGSAPTSPEATTLVFPDLHTSRPTISAPPDIARLSRFVLPVSGNLAHVLPVDPMGWHQSVVDWKANVPLQDMILTISKDGTLEFWRPALGHHFDHEHLRARFTTSKSDLEGELSDDEKVPGHTHEAWSRTGSVRTGICDPIMARCSSRKKTVIIREKSEVEHEMTIWDSNTSEFSTGLELTHCFLPGEKVQDLDWTTTSDLQSVLAVGFEFKVVLVCEQRMSYDGTSAGWAPFMQIDMTSYSSIPISDSIWLAEGSLAVGAGNQIYLFSRFLDRDTPAPTPAASLRRAETGPAPVSTAKLGEESDEPEDLFQLIAYENGPLWDYHPTMLSQCLLWNKIDLVKRILLNLLENLKHAEILNSRRLRYKRLEPSEFLHTHKAVVRQDAKATVGKYEGLFDTTPTPAVSDGIETSHDEFDSRAVNDLIDRLDGPVRIPLNKTEKVLLGTVARAVLEVDRQRRALDICGLRYLLAVRMFVNHARSTSGTSTPMPNGRHSAPSRITSILGMNGLSAMVKPRRSLLSFRNVVWAMHSESQDMLLSAATETCDNGKMLWEDASSLGVFCWLKSTEIVKAQLEVVARNRFMSDDDRDPTTCSLIFFALGKRKVVHGLWRQAPGHREQSMMLKFLANDFDLERWRTAAVKNAYALLSKQRYEYAAAFFMLAGQPKDATNIILRHLDDWQLAFALAHAVEGSTDGPIVKSILHDVVLPRAFQGGHRWLASWGFWVLGRRDLSVRVLISPIEDVASSAPSLDRSLIVGDPANDDPSLLLLFQHLKSKSLQTAKGTNEIPEKTEFDFVLHNARVFFRLGCHPLGLDLLHSWSFDRPFFPVSRTQSQIQSSNAKLPLHSSEGTLAAPQRPGMSLRVPAARARRTSFMLNHSGREASMVMDMDMQTLTEGGSGQSSRMPSPPPRPEANGETGAGALGLEIGKATSSSNGPEQVSDPDISGDGGGSREGIAPVSDSVEQDKPKKIGNLMKELQADVQQGAQEFNMDNFF</sequence>
<dbReference type="GeneID" id="33554009"/>
<gene>
    <name evidence="3" type="ORF">BD324DRAFT_217020</name>
</gene>
<evidence type="ECO:0000259" key="2">
    <source>
        <dbReference type="Pfam" id="PF12234"/>
    </source>
</evidence>
<dbReference type="GO" id="GO:0007035">
    <property type="term" value="P:vacuolar acidification"/>
    <property type="evidence" value="ECO:0007669"/>
    <property type="project" value="TreeGrafter"/>
</dbReference>
<organism evidence="3 4">
    <name type="scientific">Kockovaella imperatae</name>
    <dbReference type="NCBI Taxonomy" id="4999"/>
    <lineage>
        <taxon>Eukaryota</taxon>
        <taxon>Fungi</taxon>
        <taxon>Dikarya</taxon>
        <taxon>Basidiomycota</taxon>
        <taxon>Agaricomycotina</taxon>
        <taxon>Tremellomycetes</taxon>
        <taxon>Tremellales</taxon>
        <taxon>Cuniculitremaceae</taxon>
        <taxon>Kockovaella</taxon>
    </lineage>
</organism>
<dbReference type="InParanoid" id="A0A1Y1U7V1"/>
<dbReference type="FunCoup" id="A0A1Y1U7V1">
    <property type="interactions" value="85"/>
</dbReference>
<reference evidence="3 4" key="1">
    <citation type="submission" date="2017-03" db="EMBL/GenBank/DDBJ databases">
        <title>Widespread Adenine N6-methylation of Active Genes in Fungi.</title>
        <authorList>
            <consortium name="DOE Joint Genome Institute"/>
            <person name="Mondo S.J."/>
            <person name="Dannebaum R.O."/>
            <person name="Kuo R.C."/>
            <person name="Louie K.B."/>
            <person name="Bewick A.J."/>
            <person name="Labutti K."/>
            <person name="Haridas S."/>
            <person name="Kuo A."/>
            <person name="Salamov A."/>
            <person name="Ahrendt S.R."/>
            <person name="Lau R."/>
            <person name="Bowen B.P."/>
            <person name="Lipzen A."/>
            <person name="Sullivan W."/>
            <person name="Andreopoulos W.B."/>
            <person name="Clum A."/>
            <person name="Lindquist E."/>
            <person name="Daum C."/>
            <person name="Northen T.R."/>
            <person name="Ramamoorthy G."/>
            <person name="Schmitz R.J."/>
            <person name="Gryganskyi A."/>
            <person name="Culley D."/>
            <person name="Magnuson J."/>
            <person name="James T.Y."/>
            <person name="O'Malley M.A."/>
            <person name="Stajich J.E."/>
            <person name="Spatafora J.W."/>
            <person name="Visel A."/>
            <person name="Grigoriev I.V."/>
        </authorList>
    </citation>
    <scope>NUCLEOTIDE SEQUENCE [LARGE SCALE GENOMIC DNA]</scope>
    <source>
        <strain evidence="3 4">NRRL Y-17943</strain>
    </source>
</reference>
<dbReference type="GO" id="GO:0043291">
    <property type="term" value="C:RAVE complex"/>
    <property type="evidence" value="ECO:0007669"/>
    <property type="project" value="TreeGrafter"/>
</dbReference>
<keyword evidence="4" id="KW-1185">Reference proteome</keyword>
<protein>
    <submittedName>
        <fullName evidence="3">RAVE protein 1 C terminal-domain-containing protein</fullName>
    </submittedName>
</protein>
<dbReference type="OrthoDB" id="342131at2759"/>
<feature type="domain" description="RAVE complex protein Rav1 C-terminal" evidence="2">
    <location>
        <begin position="695"/>
        <end position="1386"/>
    </location>
</feature>
<dbReference type="SUPFAM" id="SSF50978">
    <property type="entry name" value="WD40 repeat-like"/>
    <property type="match status" value="1"/>
</dbReference>
<accession>A0A1Y1U7V1</accession>
<dbReference type="PANTHER" id="PTHR13950:SF9">
    <property type="entry name" value="RABCONNECTIN-3A"/>
    <property type="match status" value="1"/>
</dbReference>
<feature type="region of interest" description="Disordered" evidence="1">
    <location>
        <begin position="851"/>
        <end position="873"/>
    </location>
</feature>
<comment type="caution">
    <text evidence="3">The sequence shown here is derived from an EMBL/GenBank/DDBJ whole genome shotgun (WGS) entry which is preliminary data.</text>
</comment>
<name>A0A1Y1U7V1_9TREE</name>
<feature type="region of interest" description="Disordered" evidence="1">
    <location>
        <begin position="1408"/>
        <end position="1430"/>
    </location>
</feature>
<dbReference type="RefSeq" id="XP_021867915.1">
    <property type="nucleotide sequence ID" value="XM_022012201.1"/>
</dbReference>
<evidence type="ECO:0000313" key="4">
    <source>
        <dbReference type="Proteomes" id="UP000193218"/>
    </source>
</evidence>
<dbReference type="EMBL" id="NBSH01000019">
    <property type="protein sequence ID" value="ORX33596.1"/>
    <property type="molecule type" value="Genomic_DNA"/>
</dbReference>
<evidence type="ECO:0000313" key="3">
    <source>
        <dbReference type="EMBL" id="ORX33596.1"/>
    </source>
</evidence>
<dbReference type="Pfam" id="PF12234">
    <property type="entry name" value="Rav1p_C"/>
    <property type="match status" value="1"/>
</dbReference>
<dbReference type="PANTHER" id="PTHR13950">
    <property type="entry name" value="RABCONNECTIN-RELATED"/>
    <property type="match status" value="1"/>
</dbReference>
<dbReference type="Proteomes" id="UP000193218">
    <property type="component" value="Unassembled WGS sequence"/>
</dbReference>
<evidence type="ECO:0000256" key="1">
    <source>
        <dbReference type="SAM" id="MobiDB-lite"/>
    </source>
</evidence>
<dbReference type="InterPro" id="IPR022033">
    <property type="entry name" value="Rav1p_C"/>
</dbReference>
<proteinExistence type="predicted"/>
<dbReference type="STRING" id="4999.A0A1Y1U7V1"/>
<feature type="region of interest" description="Disordered" evidence="1">
    <location>
        <begin position="1464"/>
        <end position="1540"/>
    </location>
</feature>
<dbReference type="InterPro" id="IPR052208">
    <property type="entry name" value="DmX-like/RAVE_component"/>
</dbReference>
<dbReference type="InterPro" id="IPR036322">
    <property type="entry name" value="WD40_repeat_dom_sf"/>
</dbReference>